<dbReference type="SUPFAM" id="SSF81296">
    <property type="entry name" value="E set domains"/>
    <property type="match status" value="1"/>
</dbReference>
<comment type="caution">
    <text evidence="4">The sequence shown here is derived from an EMBL/GenBank/DDBJ whole genome shotgun (WGS) entry which is preliminary data.</text>
</comment>
<dbReference type="Pfam" id="PF02221">
    <property type="entry name" value="E1_DerP2_DerF2"/>
    <property type="match status" value="1"/>
</dbReference>
<dbReference type="EMBL" id="JAFEKC020000011">
    <property type="protein sequence ID" value="KAK0512196.1"/>
    <property type="molecule type" value="Genomic_DNA"/>
</dbReference>
<dbReference type="Proteomes" id="UP001166286">
    <property type="component" value="Unassembled WGS sequence"/>
</dbReference>
<evidence type="ECO:0000256" key="1">
    <source>
        <dbReference type="ARBA" id="ARBA00016056"/>
    </source>
</evidence>
<accession>A0AA39R2F7</accession>
<keyword evidence="5" id="KW-1185">Reference proteome</keyword>
<name>A0AA39R2F7_9LECA</name>
<dbReference type="Gene3D" id="2.60.40.770">
    <property type="match status" value="1"/>
</dbReference>
<evidence type="ECO:0000256" key="2">
    <source>
        <dbReference type="SAM" id="SignalP"/>
    </source>
</evidence>
<feature type="signal peptide" evidence="2">
    <location>
        <begin position="1"/>
        <end position="19"/>
    </location>
</feature>
<feature type="domain" description="MD-2-related lipid-recognition" evidence="3">
    <location>
        <begin position="40"/>
        <end position="171"/>
    </location>
</feature>
<reference evidence="4" key="1">
    <citation type="submission" date="2023-03" db="EMBL/GenBank/DDBJ databases">
        <title>Complete genome of Cladonia borealis.</title>
        <authorList>
            <person name="Park H."/>
        </authorList>
    </citation>
    <scope>NUCLEOTIDE SEQUENCE</scope>
    <source>
        <strain evidence="4">ANT050790</strain>
    </source>
</reference>
<evidence type="ECO:0000259" key="3">
    <source>
        <dbReference type="Pfam" id="PF02221"/>
    </source>
</evidence>
<proteinExistence type="predicted"/>
<gene>
    <name evidence="4" type="ORF">JMJ35_005324</name>
</gene>
<sequence length="182" mass="20213">MRRTLLAFLLATAVTSASANDQIAITTYETRNGSLIPGDSPIRYCSNPTNDTFKIESIDMYPNPCVIESYCGVKIWGTFTSNLTNPHISFMITTHFDDGRQGQMPGEDDFCKWLDVVQNDTSQCPPREGKATLSSTALLLGGWVPEANYTVDVRVTSDQGPVFHICADFEMKPKYEDGVELR</sequence>
<feature type="chain" id="PRO_5041229216" description="Phosphatidylglycerol/phosphatidylinositol transfer protein" evidence="2">
    <location>
        <begin position="20"/>
        <end position="182"/>
    </location>
</feature>
<dbReference type="InterPro" id="IPR014756">
    <property type="entry name" value="Ig_E-set"/>
</dbReference>
<dbReference type="AlphaFoldDB" id="A0AA39R2F7"/>
<organism evidence="4 5">
    <name type="scientific">Cladonia borealis</name>
    <dbReference type="NCBI Taxonomy" id="184061"/>
    <lineage>
        <taxon>Eukaryota</taxon>
        <taxon>Fungi</taxon>
        <taxon>Dikarya</taxon>
        <taxon>Ascomycota</taxon>
        <taxon>Pezizomycotina</taxon>
        <taxon>Lecanoromycetes</taxon>
        <taxon>OSLEUM clade</taxon>
        <taxon>Lecanoromycetidae</taxon>
        <taxon>Lecanorales</taxon>
        <taxon>Lecanorineae</taxon>
        <taxon>Cladoniaceae</taxon>
        <taxon>Cladonia</taxon>
    </lineage>
</organism>
<dbReference type="InterPro" id="IPR003172">
    <property type="entry name" value="ML_dom"/>
</dbReference>
<evidence type="ECO:0000313" key="5">
    <source>
        <dbReference type="Proteomes" id="UP001166286"/>
    </source>
</evidence>
<evidence type="ECO:0000313" key="4">
    <source>
        <dbReference type="EMBL" id="KAK0512196.1"/>
    </source>
</evidence>
<protein>
    <recommendedName>
        <fullName evidence="1">Phosphatidylglycerol/phosphatidylinositol transfer protein</fullName>
    </recommendedName>
</protein>
<keyword evidence="2" id="KW-0732">Signal</keyword>